<dbReference type="PANTHER" id="PTHR43372">
    <property type="entry name" value="FATTY-ACID AMIDE HYDROLASE"/>
    <property type="match status" value="1"/>
</dbReference>
<protein>
    <submittedName>
        <fullName evidence="2">Amidase family protein</fullName>
    </submittedName>
</protein>
<feature type="domain" description="Amidase" evidence="1">
    <location>
        <begin position="332"/>
        <end position="436"/>
    </location>
</feature>
<dbReference type="Gene3D" id="3.90.1300.10">
    <property type="entry name" value="Amidase signature (AS) domain"/>
    <property type="match status" value="1"/>
</dbReference>
<dbReference type="EMBL" id="JAQNDN010000022">
    <property type="protein sequence ID" value="MDC0673424.1"/>
    <property type="molecule type" value="Genomic_DNA"/>
</dbReference>
<accession>A0ABT5BIT2</accession>
<sequence>MGNFDIDQATAGETARAVADCTISALEACEAAIARIEARDGSIHAVVVRDFARARAAARAFDAAGDDRRRLPLAGVPMTVKESNDVAGLPTTWGFAEFEALPVVADALAVARLKAAGAIVLGKTNVPVGLGDWQSVNPVYGRTLHPYDPTRTPGGSSGGAAAALAAGMVPLELGSDIGGSIRVPAHLCGVFGHKPTYGIVPMTGHSFPGTYGAEPELAVVGPMARSAADLALALAAIAGPGDDSAYRLELPPPRHRVLSEHRVLVLDAHPNAATDAGVREPIAALAEGLARAGATVLRRHDALPNLAQAHADYREMLMPILSRGTPNAKPVNAHVWMALKDAQARLARQWQALFADVDVVLTPPFGVTAFPHDDQPDWALRRLVIDGAETPFGVQLAWPGVATYPGLPATAVPLGLTREGLPTGVQVIGKPFADLMTIGFAGLLEQAGLAAAPRPPR</sequence>
<dbReference type="InterPro" id="IPR036928">
    <property type="entry name" value="AS_sf"/>
</dbReference>
<dbReference type="InterPro" id="IPR023631">
    <property type="entry name" value="Amidase_dom"/>
</dbReference>
<organism evidence="2 3">
    <name type="scientific">Nannocystis radixulma</name>
    <dbReference type="NCBI Taxonomy" id="2995305"/>
    <lineage>
        <taxon>Bacteria</taxon>
        <taxon>Pseudomonadati</taxon>
        <taxon>Myxococcota</taxon>
        <taxon>Polyangia</taxon>
        <taxon>Nannocystales</taxon>
        <taxon>Nannocystaceae</taxon>
        <taxon>Nannocystis</taxon>
    </lineage>
</organism>
<dbReference type="Proteomes" id="UP001217838">
    <property type="component" value="Unassembled WGS sequence"/>
</dbReference>
<gene>
    <name evidence="2" type="ORF">POL58_37110</name>
</gene>
<evidence type="ECO:0000313" key="2">
    <source>
        <dbReference type="EMBL" id="MDC0673424.1"/>
    </source>
</evidence>
<feature type="domain" description="Amidase" evidence="1">
    <location>
        <begin position="27"/>
        <end position="313"/>
    </location>
</feature>
<dbReference type="SUPFAM" id="SSF75304">
    <property type="entry name" value="Amidase signature (AS) enzymes"/>
    <property type="match status" value="1"/>
</dbReference>
<keyword evidence="3" id="KW-1185">Reference proteome</keyword>
<dbReference type="InterPro" id="IPR052739">
    <property type="entry name" value="FAAH2"/>
</dbReference>
<proteinExistence type="predicted"/>
<reference evidence="2 3" key="1">
    <citation type="submission" date="2022-11" db="EMBL/GenBank/DDBJ databases">
        <title>Minimal conservation of predation-associated metabolite biosynthetic gene clusters underscores biosynthetic potential of Myxococcota including descriptions for ten novel species: Archangium lansinium sp. nov., Myxococcus landrumus sp. nov., Nannocystis bai.</title>
        <authorList>
            <person name="Ahearne A."/>
            <person name="Stevens C."/>
            <person name="Dowd S."/>
        </authorList>
    </citation>
    <scope>NUCLEOTIDE SEQUENCE [LARGE SCALE GENOMIC DNA]</scope>
    <source>
        <strain evidence="2 3">NCELM</strain>
    </source>
</reference>
<evidence type="ECO:0000313" key="3">
    <source>
        <dbReference type="Proteomes" id="UP001217838"/>
    </source>
</evidence>
<dbReference type="Pfam" id="PF01425">
    <property type="entry name" value="Amidase"/>
    <property type="match status" value="2"/>
</dbReference>
<dbReference type="PANTHER" id="PTHR43372:SF4">
    <property type="entry name" value="FATTY-ACID AMIDE HYDROLASE 2"/>
    <property type="match status" value="1"/>
</dbReference>
<name>A0ABT5BIT2_9BACT</name>
<comment type="caution">
    <text evidence="2">The sequence shown here is derived from an EMBL/GenBank/DDBJ whole genome shotgun (WGS) entry which is preliminary data.</text>
</comment>
<evidence type="ECO:0000259" key="1">
    <source>
        <dbReference type="Pfam" id="PF01425"/>
    </source>
</evidence>
<dbReference type="RefSeq" id="WP_272006423.1">
    <property type="nucleotide sequence ID" value="NZ_JAQNDN010000022.1"/>
</dbReference>